<gene>
    <name evidence="3" type="ORF">P43SY_006816</name>
</gene>
<evidence type="ECO:0008006" key="5">
    <source>
        <dbReference type="Google" id="ProtNLM"/>
    </source>
</evidence>
<sequence>MQMEPERRHGRGHLRYSVVAGRTNVTFAFASYPLKFLHPRGSVRLGHGTFVTYMLGYGGGLVGGDAIDMDCSIDADACVVLCTQATTKVFKATASADCVKQQFSFELGPLSTLALLPDPITCFERAKYQQKQVFRLRKDSSLVLVDWLTSGRKRNFLSTGCLQENRTEVHEHWDFEEYDSRLEVSIDGEVVLTDRTRLCDDEPTKLRRRMQGAHVLGVMVVLGPKMKVLTDRLLQLSRRKRLHHASDITPQGRLSSDADFPGVLASASPLGETGGAITRFIAEDAETAMTFMRSTLAPLEDELGFKPFQENR</sequence>
<dbReference type="Pfam" id="PF01774">
    <property type="entry name" value="UreD"/>
    <property type="match status" value="1"/>
</dbReference>
<name>A0AAD5Q7S3_PYTIN</name>
<dbReference type="PANTHER" id="PTHR33643">
    <property type="entry name" value="UREASE ACCESSORY PROTEIN D"/>
    <property type="match status" value="1"/>
</dbReference>
<dbReference type="AlphaFoldDB" id="A0AAD5Q7S3"/>
<dbReference type="EMBL" id="JAKCXM010000099">
    <property type="protein sequence ID" value="KAJ0402577.1"/>
    <property type="molecule type" value="Genomic_DNA"/>
</dbReference>
<organism evidence="3 4">
    <name type="scientific">Pythium insidiosum</name>
    <name type="common">Pythiosis disease agent</name>
    <dbReference type="NCBI Taxonomy" id="114742"/>
    <lineage>
        <taxon>Eukaryota</taxon>
        <taxon>Sar</taxon>
        <taxon>Stramenopiles</taxon>
        <taxon>Oomycota</taxon>
        <taxon>Peronosporomycetes</taxon>
        <taxon>Pythiales</taxon>
        <taxon>Pythiaceae</taxon>
        <taxon>Pythium</taxon>
    </lineage>
</organism>
<reference evidence="3" key="1">
    <citation type="submission" date="2021-12" db="EMBL/GenBank/DDBJ databases">
        <title>Prjna785345.</title>
        <authorList>
            <person name="Rujirawat T."/>
            <person name="Krajaejun T."/>
        </authorList>
    </citation>
    <scope>NUCLEOTIDE SEQUENCE</scope>
    <source>
        <strain evidence="3">Pi057C3</strain>
    </source>
</reference>
<evidence type="ECO:0000256" key="2">
    <source>
        <dbReference type="ARBA" id="ARBA00023186"/>
    </source>
</evidence>
<evidence type="ECO:0000313" key="3">
    <source>
        <dbReference type="EMBL" id="KAJ0402577.1"/>
    </source>
</evidence>
<accession>A0AAD5Q7S3</accession>
<comment type="similarity">
    <text evidence="1">Belongs to the UreD family.</text>
</comment>
<dbReference type="Proteomes" id="UP001209570">
    <property type="component" value="Unassembled WGS sequence"/>
</dbReference>
<dbReference type="InterPro" id="IPR002669">
    <property type="entry name" value="UreD"/>
</dbReference>
<proteinExistence type="inferred from homology"/>
<protein>
    <recommendedName>
        <fullName evidence="5">Urease accessory protein UreD</fullName>
    </recommendedName>
</protein>
<evidence type="ECO:0000256" key="1">
    <source>
        <dbReference type="ARBA" id="ARBA00007177"/>
    </source>
</evidence>
<dbReference type="HAMAP" id="MF_01384">
    <property type="entry name" value="UreD"/>
    <property type="match status" value="1"/>
</dbReference>
<comment type="caution">
    <text evidence="3">The sequence shown here is derived from an EMBL/GenBank/DDBJ whole genome shotgun (WGS) entry which is preliminary data.</text>
</comment>
<keyword evidence="4" id="KW-1185">Reference proteome</keyword>
<keyword evidence="2" id="KW-0143">Chaperone</keyword>
<evidence type="ECO:0000313" key="4">
    <source>
        <dbReference type="Proteomes" id="UP001209570"/>
    </source>
</evidence>
<dbReference type="GO" id="GO:0016151">
    <property type="term" value="F:nickel cation binding"/>
    <property type="evidence" value="ECO:0007669"/>
    <property type="project" value="InterPro"/>
</dbReference>
<dbReference type="PANTHER" id="PTHR33643:SF1">
    <property type="entry name" value="UREASE ACCESSORY PROTEIN D"/>
    <property type="match status" value="1"/>
</dbReference>